<feature type="coiled-coil region" evidence="1">
    <location>
        <begin position="216"/>
        <end position="243"/>
    </location>
</feature>
<evidence type="ECO:0000256" key="2">
    <source>
        <dbReference type="SAM" id="MobiDB-lite"/>
    </source>
</evidence>
<dbReference type="OrthoDB" id="10058156at2759"/>
<sequence>MRTRSGCIIGPNDEPSHESVWELFDKLSLNSSETTNPDMALQHRDLLRDLAHPTIGPIISCIQLPQEARNYELKMIHYNQLPSLHGLPNEDPLNFIREFYNRGATEDEVFPETLKDRAKAWFMTLALDSLTTWAEVYTKFIGRYYSHQKTQELRSQIRFKDLQRQCPHHNLSPGLLINYFYDSLHQNLQYMVDNAAARDIGAKTTGEISRGKRVIVNEVEQGNNVMAQQLAKLTEQMRLLNARGAQLVQTMAIDTCGACGVPGHRSEVCPSAFDQEFGEQYADASALQGYQARPGNDPFSNTYNPRWRNHPSFSWSNNTNSLQQPRPNFMQQQPRPNFIPRPNYQQQQPRGPVAGMQALGSGPSSSLQDDKLDKILQFIMNQDASIKRLETQVGQLATRVGHMETESDKGKLPSQTEQAKAITVLRSGKVVYNKVQMPGPEDQEVTNEPESEGTDAEKINEGEAGKVTDDLVLHKSQNPFKPHNPFPDRLRNEKQEKQFRDLFSMLSKDGEKVIVYEAASAMQHDLPKKEREPGGFIIQIALGNGKRLGLGELKPTCMCLQLADRSIRYPKGTVEDVLVKVGKLIIPVDFVVLNVGDVHENGKDHTILLERPFMATTNTLIDVKNMTLNMTVLRESVSISIRGAMSASSVNFVEECAFIDLADPFVDEMVLHVFEEVSILVFEDEEEHIVELFEVREGHSRAEATLELKELLKHLKYVFLDDAKQKPMIIFAELDREEEEKLIAMLRKNQKAIGWSLGDITGISPSTCMHRIILEEGAKPFWDSQCQLNPNMMEVVKKEVLKLFSEGLIYPVASSEWVSPIHVVLQKGGITVVKNDKKELKDHFPLPFINQILDRLSGHQFYCFLDELSGYYLLGSPVPYGLYAAENYV</sequence>
<feature type="compositionally biased region" description="Acidic residues" evidence="2">
    <location>
        <begin position="441"/>
        <end position="454"/>
    </location>
</feature>
<name>A0A5A7P7U5_STRAF</name>
<gene>
    <name evidence="3" type="ORF">STAS_04374</name>
</gene>
<dbReference type="EMBL" id="BKCP01002780">
    <property type="protein sequence ID" value="GER28568.1"/>
    <property type="molecule type" value="Genomic_DNA"/>
</dbReference>
<protein>
    <submittedName>
        <fullName evidence="3">Transposon Tf2-1 polyprotein</fullName>
    </submittedName>
</protein>
<dbReference type="Proteomes" id="UP000325081">
    <property type="component" value="Unassembled WGS sequence"/>
</dbReference>
<dbReference type="Gene3D" id="3.10.10.10">
    <property type="entry name" value="HIV Type 1 Reverse Transcriptase, subunit A, domain 1"/>
    <property type="match status" value="1"/>
</dbReference>
<comment type="caution">
    <text evidence="3">The sequence shown here is derived from an EMBL/GenBank/DDBJ whole genome shotgun (WGS) entry which is preliminary data.</text>
</comment>
<feature type="compositionally biased region" description="Polar residues" evidence="2">
    <location>
        <begin position="311"/>
        <end position="335"/>
    </location>
</feature>
<dbReference type="Gene3D" id="2.40.70.10">
    <property type="entry name" value="Acid Proteases"/>
    <property type="match status" value="1"/>
</dbReference>
<dbReference type="SUPFAM" id="SSF56672">
    <property type="entry name" value="DNA/RNA polymerases"/>
    <property type="match status" value="1"/>
</dbReference>
<feature type="region of interest" description="Disordered" evidence="2">
    <location>
        <begin position="438"/>
        <end position="464"/>
    </location>
</feature>
<evidence type="ECO:0000256" key="1">
    <source>
        <dbReference type="SAM" id="Coils"/>
    </source>
</evidence>
<proteinExistence type="predicted"/>
<keyword evidence="1" id="KW-0175">Coiled coil</keyword>
<dbReference type="InterPro" id="IPR043502">
    <property type="entry name" value="DNA/RNA_pol_sf"/>
</dbReference>
<dbReference type="AlphaFoldDB" id="A0A5A7P7U5"/>
<feature type="compositionally biased region" description="Basic and acidic residues" evidence="2">
    <location>
        <begin position="455"/>
        <end position="464"/>
    </location>
</feature>
<feature type="region of interest" description="Disordered" evidence="2">
    <location>
        <begin position="310"/>
        <end position="367"/>
    </location>
</feature>
<evidence type="ECO:0000313" key="4">
    <source>
        <dbReference type="Proteomes" id="UP000325081"/>
    </source>
</evidence>
<organism evidence="3 4">
    <name type="scientific">Striga asiatica</name>
    <name type="common">Asiatic witchweed</name>
    <name type="synonym">Buchnera asiatica</name>
    <dbReference type="NCBI Taxonomy" id="4170"/>
    <lineage>
        <taxon>Eukaryota</taxon>
        <taxon>Viridiplantae</taxon>
        <taxon>Streptophyta</taxon>
        <taxon>Embryophyta</taxon>
        <taxon>Tracheophyta</taxon>
        <taxon>Spermatophyta</taxon>
        <taxon>Magnoliopsida</taxon>
        <taxon>eudicotyledons</taxon>
        <taxon>Gunneridae</taxon>
        <taxon>Pentapetalae</taxon>
        <taxon>asterids</taxon>
        <taxon>lamiids</taxon>
        <taxon>Lamiales</taxon>
        <taxon>Orobanchaceae</taxon>
        <taxon>Buchnereae</taxon>
        <taxon>Striga</taxon>
    </lineage>
</organism>
<reference evidence="4" key="1">
    <citation type="journal article" date="2019" name="Curr. Biol.">
        <title>Genome Sequence of Striga asiatica Provides Insight into the Evolution of Plant Parasitism.</title>
        <authorList>
            <person name="Yoshida S."/>
            <person name="Kim S."/>
            <person name="Wafula E.K."/>
            <person name="Tanskanen J."/>
            <person name="Kim Y.M."/>
            <person name="Honaas L."/>
            <person name="Yang Z."/>
            <person name="Spallek T."/>
            <person name="Conn C.E."/>
            <person name="Ichihashi Y."/>
            <person name="Cheong K."/>
            <person name="Cui S."/>
            <person name="Der J.P."/>
            <person name="Gundlach H."/>
            <person name="Jiao Y."/>
            <person name="Hori C."/>
            <person name="Ishida J.K."/>
            <person name="Kasahara H."/>
            <person name="Kiba T."/>
            <person name="Kim M.S."/>
            <person name="Koo N."/>
            <person name="Laohavisit A."/>
            <person name="Lee Y.H."/>
            <person name="Lumba S."/>
            <person name="McCourt P."/>
            <person name="Mortimer J.C."/>
            <person name="Mutuku J.M."/>
            <person name="Nomura T."/>
            <person name="Sasaki-Sekimoto Y."/>
            <person name="Seto Y."/>
            <person name="Wang Y."/>
            <person name="Wakatake T."/>
            <person name="Sakakibara H."/>
            <person name="Demura T."/>
            <person name="Yamaguchi S."/>
            <person name="Yoneyama K."/>
            <person name="Manabe R.I."/>
            <person name="Nelson D.C."/>
            <person name="Schulman A.H."/>
            <person name="Timko M.P."/>
            <person name="dePamphilis C.W."/>
            <person name="Choi D."/>
            <person name="Shirasu K."/>
        </authorList>
    </citation>
    <scope>NUCLEOTIDE SEQUENCE [LARGE SCALE GENOMIC DNA]</scope>
    <source>
        <strain evidence="4">cv. UVA1</strain>
    </source>
</reference>
<accession>A0A5A7P7U5</accession>
<evidence type="ECO:0000313" key="3">
    <source>
        <dbReference type="EMBL" id="GER28568.1"/>
    </source>
</evidence>
<keyword evidence="4" id="KW-1185">Reference proteome</keyword>
<dbReference type="PANTHER" id="PTHR33067:SF9">
    <property type="entry name" value="RNA-DIRECTED DNA POLYMERASE"/>
    <property type="match status" value="1"/>
</dbReference>
<dbReference type="PANTHER" id="PTHR33067">
    <property type="entry name" value="RNA-DIRECTED DNA POLYMERASE-RELATED"/>
    <property type="match status" value="1"/>
</dbReference>
<dbReference type="InterPro" id="IPR021109">
    <property type="entry name" value="Peptidase_aspartic_dom_sf"/>
</dbReference>